<keyword evidence="1" id="KW-1133">Transmembrane helix</keyword>
<evidence type="ECO:0000313" key="2">
    <source>
        <dbReference type="EMBL" id="KAF1770612.1"/>
    </source>
</evidence>
<comment type="caution">
    <text evidence="2">The sequence shown here is derived from an EMBL/GenBank/DDBJ whole genome shotgun (WGS) entry which is preliminary data.</text>
</comment>
<sequence length="227" mass="24845">MERTAQSFNRDHAVERLIRSFSNCALLCVRFVVCISNTSFVSFICSTLVLSSSFSFVISDLRDATSEGGRDDTGTARAILLVLAVGAAIVLLATVEERNVVERADDVLPALEVVAVGLAAVETCGWLPIGALSVGHPVCPSVEWRPVVRVLGSGSVGRGSAEALIVVRRAVRIGIDDRLRQYKLNKCVSLIKLKVLKKLFRTYLYFSAMQSLSDVLRFAALRTWRKN</sequence>
<gene>
    <name evidence="2" type="ORF">GCK72_002431</name>
</gene>
<protein>
    <submittedName>
        <fullName evidence="2">Uncharacterized protein</fullName>
    </submittedName>
</protein>
<feature type="transmembrane region" description="Helical" evidence="1">
    <location>
        <begin position="25"/>
        <end position="58"/>
    </location>
</feature>
<dbReference type="CTD" id="78773359"/>
<keyword evidence="1" id="KW-0472">Membrane</keyword>
<dbReference type="KEGG" id="crq:GCK72_002431"/>
<dbReference type="RefSeq" id="XP_053592068.1">
    <property type="nucleotide sequence ID" value="XM_053723423.1"/>
</dbReference>
<accession>A0A6A5HXC4</accession>
<dbReference type="GeneID" id="78773359"/>
<name>A0A6A5HXC4_CAERE</name>
<feature type="transmembrane region" description="Helical" evidence="1">
    <location>
        <begin position="78"/>
        <end position="95"/>
    </location>
</feature>
<dbReference type="AlphaFoldDB" id="A0A6A5HXC4"/>
<evidence type="ECO:0000256" key="1">
    <source>
        <dbReference type="SAM" id="Phobius"/>
    </source>
</evidence>
<proteinExistence type="predicted"/>
<keyword evidence="1" id="KW-0812">Transmembrane</keyword>
<dbReference type="EMBL" id="WUAV01000001">
    <property type="protein sequence ID" value="KAF1770612.1"/>
    <property type="molecule type" value="Genomic_DNA"/>
</dbReference>
<organism evidence="2 3">
    <name type="scientific">Caenorhabditis remanei</name>
    <name type="common">Caenorhabditis vulgaris</name>
    <dbReference type="NCBI Taxonomy" id="31234"/>
    <lineage>
        <taxon>Eukaryota</taxon>
        <taxon>Metazoa</taxon>
        <taxon>Ecdysozoa</taxon>
        <taxon>Nematoda</taxon>
        <taxon>Chromadorea</taxon>
        <taxon>Rhabditida</taxon>
        <taxon>Rhabditina</taxon>
        <taxon>Rhabditomorpha</taxon>
        <taxon>Rhabditoidea</taxon>
        <taxon>Rhabditidae</taxon>
        <taxon>Peloderinae</taxon>
        <taxon>Caenorhabditis</taxon>
    </lineage>
</organism>
<evidence type="ECO:0000313" key="3">
    <source>
        <dbReference type="Proteomes" id="UP000483820"/>
    </source>
</evidence>
<reference evidence="2 3" key="1">
    <citation type="submission" date="2019-12" db="EMBL/GenBank/DDBJ databases">
        <title>Chromosome-level assembly of the Caenorhabditis remanei genome.</title>
        <authorList>
            <person name="Teterina A.A."/>
            <person name="Willis J.H."/>
            <person name="Phillips P.C."/>
        </authorList>
    </citation>
    <scope>NUCLEOTIDE SEQUENCE [LARGE SCALE GENOMIC DNA]</scope>
    <source>
        <strain evidence="2 3">PX506</strain>
        <tissue evidence="2">Whole organism</tissue>
    </source>
</reference>
<dbReference type="Proteomes" id="UP000483820">
    <property type="component" value="Chromosome I"/>
</dbReference>